<dbReference type="GO" id="GO:0004523">
    <property type="term" value="F:RNA-DNA hybrid ribonuclease activity"/>
    <property type="evidence" value="ECO:0007669"/>
    <property type="project" value="UniProtKB-EC"/>
</dbReference>
<protein>
    <recommendedName>
        <fullName evidence="3">ribonuclease H</fullName>
        <ecNumber evidence="3">3.1.26.4</ecNumber>
    </recommendedName>
</protein>
<evidence type="ECO:0000313" key="10">
    <source>
        <dbReference type="EMBL" id="OJJ57934.1"/>
    </source>
</evidence>
<feature type="domain" description="RNase H type-1" evidence="9">
    <location>
        <begin position="121"/>
        <end position="273"/>
    </location>
</feature>
<comment type="similarity">
    <text evidence="2">Belongs to the RNase H family.</text>
</comment>
<dbReference type="PANTHER" id="PTHR10642:SF26">
    <property type="entry name" value="RIBONUCLEASE H1"/>
    <property type="match status" value="1"/>
</dbReference>
<dbReference type="OrthoDB" id="407198at2759"/>
<dbReference type="Proteomes" id="UP000184356">
    <property type="component" value="Unassembled WGS sequence"/>
</dbReference>
<keyword evidence="4" id="KW-0540">Nuclease</keyword>
<dbReference type="InterPro" id="IPR050092">
    <property type="entry name" value="RNase_H"/>
</dbReference>
<keyword evidence="11" id="KW-1185">Reference proteome</keyword>
<proteinExistence type="inferred from homology"/>
<organism evidence="10 11">
    <name type="scientific">Aspergillus sydowii CBS 593.65</name>
    <dbReference type="NCBI Taxonomy" id="1036612"/>
    <lineage>
        <taxon>Eukaryota</taxon>
        <taxon>Fungi</taxon>
        <taxon>Dikarya</taxon>
        <taxon>Ascomycota</taxon>
        <taxon>Pezizomycotina</taxon>
        <taxon>Eurotiomycetes</taxon>
        <taxon>Eurotiomycetidae</taxon>
        <taxon>Eurotiales</taxon>
        <taxon>Aspergillaceae</taxon>
        <taxon>Aspergillus</taxon>
        <taxon>Aspergillus subgen. Nidulantes</taxon>
    </lineage>
</organism>
<dbReference type="InterPro" id="IPR002156">
    <property type="entry name" value="RNaseH_domain"/>
</dbReference>
<dbReference type="Pfam" id="PF00075">
    <property type="entry name" value="RNase_H"/>
    <property type="match status" value="1"/>
</dbReference>
<dbReference type="PROSITE" id="PS50879">
    <property type="entry name" value="RNASE_H_1"/>
    <property type="match status" value="1"/>
</dbReference>
<evidence type="ECO:0000256" key="8">
    <source>
        <dbReference type="SAM" id="MobiDB-lite"/>
    </source>
</evidence>
<dbReference type="InterPro" id="IPR036397">
    <property type="entry name" value="RNaseH_sf"/>
</dbReference>
<evidence type="ECO:0000256" key="7">
    <source>
        <dbReference type="ARBA" id="ARBA00022801"/>
    </source>
</evidence>
<sequence length="288" mass="31882">MSFRPDSPVQLPNGGLVCKAHHLKICGICTVDYSFMDDILGSADEPMSDGGDDGDDDRRYPNAFVSSVFAAPEASDSANTGPVIPVKYKPPRDGDSPQTLFRARRSTKAIPPVIRFIHASDPKQFLIFTDGACLNNGQANPKAGCSFVYRPSTEEPRIVGHAEFRLENKGPTGEVHQQTSNRAELRASGEGFTTLIIATDSEYVVEGATSWVRGWLRRGWKTSMGAAVKNRDLWEVLLGEFKEHAAWGMDVKFWRIPREWNTEADRYAGLAAARDEKEEFQDLMGVLV</sequence>
<feature type="region of interest" description="Disordered" evidence="8">
    <location>
        <begin position="71"/>
        <end position="98"/>
    </location>
</feature>
<dbReference type="GeneID" id="63765622"/>
<dbReference type="STRING" id="1036612.A0A1L9TES4"/>
<dbReference type="SUPFAM" id="SSF53098">
    <property type="entry name" value="Ribonuclease H-like"/>
    <property type="match status" value="1"/>
</dbReference>
<evidence type="ECO:0000256" key="5">
    <source>
        <dbReference type="ARBA" id="ARBA00022723"/>
    </source>
</evidence>
<keyword evidence="6" id="KW-0255">Endonuclease</keyword>
<evidence type="ECO:0000313" key="11">
    <source>
        <dbReference type="Proteomes" id="UP000184356"/>
    </source>
</evidence>
<dbReference type="GO" id="GO:0043137">
    <property type="term" value="P:DNA replication, removal of RNA primer"/>
    <property type="evidence" value="ECO:0007669"/>
    <property type="project" value="TreeGrafter"/>
</dbReference>
<dbReference type="PANTHER" id="PTHR10642">
    <property type="entry name" value="RIBONUCLEASE H1"/>
    <property type="match status" value="1"/>
</dbReference>
<evidence type="ECO:0000256" key="3">
    <source>
        <dbReference type="ARBA" id="ARBA00012180"/>
    </source>
</evidence>
<dbReference type="CDD" id="cd13934">
    <property type="entry name" value="RNase_H_Dikarya_like"/>
    <property type="match status" value="1"/>
</dbReference>
<gene>
    <name evidence="10" type="ORF">ASPSYDRAFT_58510</name>
</gene>
<evidence type="ECO:0000256" key="1">
    <source>
        <dbReference type="ARBA" id="ARBA00000077"/>
    </source>
</evidence>
<evidence type="ECO:0000256" key="4">
    <source>
        <dbReference type="ARBA" id="ARBA00022722"/>
    </source>
</evidence>
<dbReference type="InterPro" id="IPR012337">
    <property type="entry name" value="RNaseH-like_sf"/>
</dbReference>
<comment type="catalytic activity">
    <reaction evidence="1">
        <text>Endonucleolytic cleavage to 5'-phosphomonoester.</text>
        <dbReference type="EC" id="3.1.26.4"/>
    </reaction>
</comment>
<dbReference type="EMBL" id="KV878587">
    <property type="protein sequence ID" value="OJJ57934.1"/>
    <property type="molecule type" value="Genomic_DNA"/>
</dbReference>
<dbReference type="RefSeq" id="XP_040701740.1">
    <property type="nucleotide sequence ID" value="XM_040849549.1"/>
</dbReference>
<evidence type="ECO:0000256" key="6">
    <source>
        <dbReference type="ARBA" id="ARBA00022759"/>
    </source>
</evidence>
<keyword evidence="7" id="KW-0378">Hydrolase</keyword>
<dbReference type="EC" id="3.1.26.4" evidence="3"/>
<dbReference type="VEuPathDB" id="FungiDB:ASPSYDRAFT_58510"/>
<dbReference type="AlphaFoldDB" id="A0A1L9TES4"/>
<keyword evidence="5" id="KW-0479">Metal-binding</keyword>
<accession>A0A1L9TES4</accession>
<dbReference type="GO" id="GO:0046872">
    <property type="term" value="F:metal ion binding"/>
    <property type="evidence" value="ECO:0007669"/>
    <property type="project" value="UniProtKB-KW"/>
</dbReference>
<reference evidence="11" key="1">
    <citation type="journal article" date="2017" name="Genome Biol.">
        <title>Comparative genomics reveals high biological diversity and specific adaptations in the industrially and medically important fungal genus Aspergillus.</title>
        <authorList>
            <person name="de Vries R.P."/>
            <person name="Riley R."/>
            <person name="Wiebenga A."/>
            <person name="Aguilar-Osorio G."/>
            <person name="Amillis S."/>
            <person name="Uchima C.A."/>
            <person name="Anderluh G."/>
            <person name="Asadollahi M."/>
            <person name="Askin M."/>
            <person name="Barry K."/>
            <person name="Battaglia E."/>
            <person name="Bayram O."/>
            <person name="Benocci T."/>
            <person name="Braus-Stromeyer S.A."/>
            <person name="Caldana C."/>
            <person name="Canovas D."/>
            <person name="Cerqueira G.C."/>
            <person name="Chen F."/>
            <person name="Chen W."/>
            <person name="Choi C."/>
            <person name="Clum A."/>
            <person name="Dos Santos R.A."/>
            <person name="Damasio A.R."/>
            <person name="Diallinas G."/>
            <person name="Emri T."/>
            <person name="Fekete E."/>
            <person name="Flipphi M."/>
            <person name="Freyberg S."/>
            <person name="Gallo A."/>
            <person name="Gournas C."/>
            <person name="Habgood R."/>
            <person name="Hainaut M."/>
            <person name="Harispe M.L."/>
            <person name="Henrissat B."/>
            <person name="Hilden K.S."/>
            <person name="Hope R."/>
            <person name="Hossain A."/>
            <person name="Karabika E."/>
            <person name="Karaffa L."/>
            <person name="Karanyi Z."/>
            <person name="Krasevec N."/>
            <person name="Kuo A."/>
            <person name="Kusch H."/>
            <person name="LaButti K."/>
            <person name="Lagendijk E.L."/>
            <person name="Lapidus A."/>
            <person name="Levasseur A."/>
            <person name="Lindquist E."/>
            <person name="Lipzen A."/>
            <person name="Logrieco A.F."/>
            <person name="MacCabe A."/>
            <person name="Maekelae M.R."/>
            <person name="Malavazi I."/>
            <person name="Melin P."/>
            <person name="Meyer V."/>
            <person name="Mielnichuk N."/>
            <person name="Miskei M."/>
            <person name="Molnar A.P."/>
            <person name="Mule G."/>
            <person name="Ngan C.Y."/>
            <person name="Orejas M."/>
            <person name="Orosz E."/>
            <person name="Ouedraogo J.P."/>
            <person name="Overkamp K.M."/>
            <person name="Park H.-S."/>
            <person name="Perrone G."/>
            <person name="Piumi F."/>
            <person name="Punt P.J."/>
            <person name="Ram A.F."/>
            <person name="Ramon A."/>
            <person name="Rauscher S."/>
            <person name="Record E."/>
            <person name="Riano-Pachon D.M."/>
            <person name="Robert V."/>
            <person name="Roehrig J."/>
            <person name="Ruller R."/>
            <person name="Salamov A."/>
            <person name="Salih N.S."/>
            <person name="Samson R.A."/>
            <person name="Sandor E."/>
            <person name="Sanguinetti M."/>
            <person name="Schuetze T."/>
            <person name="Sepcic K."/>
            <person name="Shelest E."/>
            <person name="Sherlock G."/>
            <person name="Sophianopoulou V."/>
            <person name="Squina F.M."/>
            <person name="Sun H."/>
            <person name="Susca A."/>
            <person name="Todd R.B."/>
            <person name="Tsang A."/>
            <person name="Unkles S.E."/>
            <person name="van de Wiele N."/>
            <person name="van Rossen-Uffink D."/>
            <person name="Oliveira J.V."/>
            <person name="Vesth T.C."/>
            <person name="Visser J."/>
            <person name="Yu J.-H."/>
            <person name="Zhou M."/>
            <person name="Andersen M.R."/>
            <person name="Archer D.B."/>
            <person name="Baker S.E."/>
            <person name="Benoit I."/>
            <person name="Brakhage A.A."/>
            <person name="Braus G.H."/>
            <person name="Fischer R."/>
            <person name="Frisvad J.C."/>
            <person name="Goldman G.H."/>
            <person name="Houbraken J."/>
            <person name="Oakley B."/>
            <person name="Pocsi I."/>
            <person name="Scazzocchio C."/>
            <person name="Seiboth B."/>
            <person name="vanKuyk P.A."/>
            <person name="Wortman J."/>
            <person name="Dyer P.S."/>
            <person name="Grigoriev I.V."/>
        </authorList>
    </citation>
    <scope>NUCLEOTIDE SEQUENCE [LARGE SCALE GENOMIC DNA]</scope>
    <source>
        <strain evidence="11">CBS 593.65</strain>
    </source>
</reference>
<dbReference type="GO" id="GO:0003676">
    <property type="term" value="F:nucleic acid binding"/>
    <property type="evidence" value="ECO:0007669"/>
    <property type="project" value="InterPro"/>
</dbReference>
<dbReference type="Gene3D" id="3.30.420.10">
    <property type="entry name" value="Ribonuclease H-like superfamily/Ribonuclease H"/>
    <property type="match status" value="1"/>
</dbReference>
<evidence type="ECO:0000259" key="9">
    <source>
        <dbReference type="PROSITE" id="PS50879"/>
    </source>
</evidence>
<name>A0A1L9TES4_9EURO</name>
<evidence type="ECO:0000256" key="2">
    <source>
        <dbReference type="ARBA" id="ARBA00005300"/>
    </source>
</evidence>